<evidence type="ECO:0000313" key="15">
    <source>
        <dbReference type="Proteomes" id="UP001626536"/>
    </source>
</evidence>
<dbReference type="InterPro" id="IPR000462">
    <property type="entry name" value="CDP-OH_P_trans"/>
</dbReference>
<proteinExistence type="inferred from homology"/>
<evidence type="ECO:0000256" key="7">
    <source>
        <dbReference type="ARBA" id="ARBA00023098"/>
    </source>
</evidence>
<feature type="transmembrane region" description="Helical" evidence="13">
    <location>
        <begin position="262"/>
        <end position="278"/>
    </location>
</feature>
<reference evidence="14 15" key="1">
    <citation type="submission" date="2023-10" db="EMBL/GenBank/DDBJ databases">
        <title>Novel methanotroph of the genus Methylocapsa from a subarctic wetland.</title>
        <authorList>
            <person name="Belova S.E."/>
            <person name="Oshkin I.Y."/>
            <person name="Miroshnikov K."/>
            <person name="Dedysh S.N."/>
        </authorList>
    </citation>
    <scope>NUCLEOTIDE SEQUENCE [LARGE SCALE GENOMIC DNA]</scope>
    <source>
        <strain evidence="14 15">RX1</strain>
    </source>
</reference>
<feature type="transmembrane region" description="Helical" evidence="13">
    <location>
        <begin position="211"/>
        <end position="228"/>
    </location>
</feature>
<evidence type="ECO:0000256" key="1">
    <source>
        <dbReference type="ARBA" id="ARBA00004141"/>
    </source>
</evidence>
<evidence type="ECO:0000256" key="8">
    <source>
        <dbReference type="ARBA" id="ARBA00023136"/>
    </source>
</evidence>
<evidence type="ECO:0000256" key="5">
    <source>
        <dbReference type="ARBA" id="ARBA00022692"/>
    </source>
</evidence>
<keyword evidence="7" id="KW-0443">Lipid metabolism</keyword>
<comment type="subcellular location">
    <subcellularLocation>
        <location evidence="1">Membrane</location>
        <topology evidence="1">Multi-pass membrane protein</topology>
    </subcellularLocation>
</comment>
<keyword evidence="4 11" id="KW-0808">Transferase</keyword>
<gene>
    <name evidence="14" type="ORF">RZS28_01140</name>
</gene>
<sequence>MTGAPLNNSSSDPQFERSLEAARPLGEESDFDAFETEPPRRRRFRPVPVRIILPNLVTLLALCMGLTAIRFAVDGQFEIAVIAVIVAAILDGLDGRIARALRGTSRFGAELDSLADFVDFGVAPALILYFWSLHEIKSLGWFAALVFAIAAALRLARFNVMLDDPSRPAWQARFFTGMPAPAGAIVSLLPLYLNLSILAVPNIRDLVPFEIVYVLFVAFLMASRIPHLSGKKMGRVPREYVIPVLFAIVACILLLATFPMEMLVGLTLIYFATIPLAIRKFRAYEAADAARSAAALPPLAQPH</sequence>
<accession>A0ABZ0HRL8</accession>
<dbReference type="InterPro" id="IPR048254">
    <property type="entry name" value="CDP_ALCOHOL_P_TRANSF_CS"/>
</dbReference>
<evidence type="ECO:0000256" key="6">
    <source>
        <dbReference type="ARBA" id="ARBA00022989"/>
    </source>
</evidence>
<keyword evidence="5 13" id="KW-0812">Transmembrane</keyword>
<evidence type="ECO:0000256" key="13">
    <source>
        <dbReference type="SAM" id="Phobius"/>
    </source>
</evidence>
<dbReference type="PROSITE" id="PS00379">
    <property type="entry name" value="CDP_ALCOHOL_P_TRANSF"/>
    <property type="match status" value="1"/>
</dbReference>
<protein>
    <submittedName>
        <fullName evidence="14">Phosphatidylcholine/phosphatidylserine synthase</fullName>
    </submittedName>
</protein>
<feature type="transmembrane region" description="Helical" evidence="13">
    <location>
        <begin position="138"/>
        <end position="156"/>
    </location>
</feature>
<evidence type="ECO:0000313" key="14">
    <source>
        <dbReference type="EMBL" id="WOJ89949.1"/>
    </source>
</evidence>
<dbReference type="RefSeq" id="WP_407339393.1">
    <property type="nucleotide sequence ID" value="NZ_CP136862.1"/>
</dbReference>
<keyword evidence="8 13" id="KW-0472">Membrane</keyword>
<evidence type="ECO:0000256" key="10">
    <source>
        <dbReference type="ARBA" id="ARBA00023264"/>
    </source>
</evidence>
<keyword evidence="15" id="KW-1185">Reference proteome</keyword>
<dbReference type="Proteomes" id="UP001626536">
    <property type="component" value="Chromosome"/>
</dbReference>
<dbReference type="PANTHER" id="PTHR14269:SF61">
    <property type="entry name" value="CDP-DIACYLGLYCEROL--SERINE O-PHOSPHATIDYLTRANSFERASE"/>
    <property type="match status" value="1"/>
</dbReference>
<comment type="similarity">
    <text evidence="2 11">Belongs to the CDP-alcohol phosphatidyltransferase class-I family.</text>
</comment>
<keyword evidence="10" id="KW-1208">Phospholipid metabolism</keyword>
<dbReference type="InterPro" id="IPR043130">
    <property type="entry name" value="CDP-OH_PTrfase_TM_dom"/>
</dbReference>
<dbReference type="InterPro" id="IPR050324">
    <property type="entry name" value="CDP-alcohol_PTase-I"/>
</dbReference>
<dbReference type="Gene3D" id="1.20.120.1760">
    <property type="match status" value="1"/>
</dbReference>
<organism evidence="14 15">
    <name type="scientific">Methylocapsa polymorpha</name>
    <dbReference type="NCBI Taxonomy" id="3080828"/>
    <lineage>
        <taxon>Bacteria</taxon>
        <taxon>Pseudomonadati</taxon>
        <taxon>Pseudomonadota</taxon>
        <taxon>Alphaproteobacteria</taxon>
        <taxon>Hyphomicrobiales</taxon>
        <taxon>Beijerinckiaceae</taxon>
        <taxon>Methylocapsa</taxon>
    </lineage>
</organism>
<feature type="compositionally biased region" description="Polar residues" evidence="12">
    <location>
        <begin position="1"/>
        <end position="13"/>
    </location>
</feature>
<name>A0ABZ0HRL8_9HYPH</name>
<evidence type="ECO:0000256" key="9">
    <source>
        <dbReference type="ARBA" id="ARBA00023209"/>
    </source>
</evidence>
<feature type="transmembrane region" description="Helical" evidence="13">
    <location>
        <begin position="177"/>
        <end position="199"/>
    </location>
</feature>
<keyword evidence="6 13" id="KW-1133">Transmembrane helix</keyword>
<evidence type="ECO:0000256" key="11">
    <source>
        <dbReference type="RuleBase" id="RU003750"/>
    </source>
</evidence>
<dbReference type="PANTHER" id="PTHR14269">
    <property type="entry name" value="CDP-DIACYLGLYCEROL--GLYCEROL-3-PHOSPHATE 3-PHOSPHATIDYLTRANSFERASE-RELATED"/>
    <property type="match status" value="1"/>
</dbReference>
<keyword evidence="3" id="KW-0444">Lipid biosynthesis</keyword>
<dbReference type="Pfam" id="PF01066">
    <property type="entry name" value="CDP-OH_P_transf"/>
    <property type="match status" value="1"/>
</dbReference>
<keyword evidence="9" id="KW-0594">Phospholipid biosynthesis</keyword>
<feature type="transmembrane region" description="Helical" evidence="13">
    <location>
        <begin position="49"/>
        <end position="69"/>
    </location>
</feature>
<evidence type="ECO:0000256" key="12">
    <source>
        <dbReference type="SAM" id="MobiDB-lite"/>
    </source>
</evidence>
<feature type="transmembrane region" description="Helical" evidence="13">
    <location>
        <begin position="114"/>
        <end position="132"/>
    </location>
</feature>
<evidence type="ECO:0000256" key="4">
    <source>
        <dbReference type="ARBA" id="ARBA00022679"/>
    </source>
</evidence>
<evidence type="ECO:0000256" key="3">
    <source>
        <dbReference type="ARBA" id="ARBA00022516"/>
    </source>
</evidence>
<dbReference type="EMBL" id="CP136862">
    <property type="protein sequence ID" value="WOJ89949.1"/>
    <property type="molecule type" value="Genomic_DNA"/>
</dbReference>
<feature type="region of interest" description="Disordered" evidence="12">
    <location>
        <begin position="1"/>
        <end position="37"/>
    </location>
</feature>
<evidence type="ECO:0000256" key="2">
    <source>
        <dbReference type="ARBA" id="ARBA00010441"/>
    </source>
</evidence>